<dbReference type="Gene3D" id="2.70.170.10">
    <property type="entry name" value="Neurotransmitter-gated ion-channel ligand-binding domain"/>
    <property type="match status" value="1"/>
</dbReference>
<comment type="subcellular location">
    <subcellularLocation>
        <location evidence="1">Membrane</location>
        <topology evidence="1">Multi-pass membrane protein</topology>
    </subcellularLocation>
</comment>
<dbReference type="AlphaFoldDB" id="A0A8B8FME0"/>
<feature type="chain" id="PRO_5034554201" evidence="6">
    <location>
        <begin position="23"/>
        <end position="404"/>
    </location>
</feature>
<dbReference type="Proteomes" id="UP000694846">
    <property type="component" value="Unplaced"/>
</dbReference>
<keyword evidence="3 5" id="KW-1133">Transmembrane helix</keyword>
<dbReference type="OrthoDB" id="410315at2759"/>
<dbReference type="GO" id="GO:0016020">
    <property type="term" value="C:membrane"/>
    <property type="evidence" value="ECO:0007669"/>
    <property type="project" value="UniProtKB-SubCell"/>
</dbReference>
<evidence type="ECO:0000256" key="1">
    <source>
        <dbReference type="ARBA" id="ARBA00004141"/>
    </source>
</evidence>
<dbReference type="Pfam" id="PF02931">
    <property type="entry name" value="Neur_chan_LBD"/>
    <property type="match status" value="1"/>
</dbReference>
<dbReference type="CDD" id="cd18989">
    <property type="entry name" value="LGIC_ECD_cation"/>
    <property type="match status" value="1"/>
</dbReference>
<proteinExistence type="predicted"/>
<dbReference type="GO" id="GO:0005230">
    <property type="term" value="F:extracellular ligand-gated monoatomic ion channel activity"/>
    <property type="evidence" value="ECO:0007669"/>
    <property type="project" value="InterPro"/>
</dbReference>
<evidence type="ECO:0000313" key="9">
    <source>
        <dbReference type="RefSeq" id="XP_025412104.1"/>
    </source>
</evidence>
<organism evidence="8 9">
    <name type="scientific">Sipha flava</name>
    <name type="common">yellow sugarcane aphid</name>
    <dbReference type="NCBI Taxonomy" id="143950"/>
    <lineage>
        <taxon>Eukaryota</taxon>
        <taxon>Metazoa</taxon>
        <taxon>Ecdysozoa</taxon>
        <taxon>Arthropoda</taxon>
        <taxon>Hexapoda</taxon>
        <taxon>Insecta</taxon>
        <taxon>Pterygota</taxon>
        <taxon>Neoptera</taxon>
        <taxon>Paraneoptera</taxon>
        <taxon>Hemiptera</taxon>
        <taxon>Sternorrhyncha</taxon>
        <taxon>Aphidomorpha</taxon>
        <taxon>Aphidoidea</taxon>
        <taxon>Aphididae</taxon>
        <taxon>Sipha</taxon>
    </lineage>
</organism>
<dbReference type="RefSeq" id="XP_025412104.1">
    <property type="nucleotide sequence ID" value="XM_025556319.1"/>
</dbReference>
<feature type="transmembrane region" description="Helical" evidence="5">
    <location>
        <begin position="306"/>
        <end position="327"/>
    </location>
</feature>
<reference evidence="9" key="1">
    <citation type="submission" date="2025-08" db="UniProtKB">
        <authorList>
            <consortium name="RefSeq"/>
        </authorList>
    </citation>
    <scope>IDENTIFICATION</scope>
    <source>
        <tissue evidence="9">Whole body</tissue>
    </source>
</reference>
<dbReference type="InterPro" id="IPR006202">
    <property type="entry name" value="Neur_chan_lig-bd"/>
</dbReference>
<dbReference type="SUPFAM" id="SSF90112">
    <property type="entry name" value="Neurotransmitter-gated ion-channel transmembrane pore"/>
    <property type="match status" value="1"/>
</dbReference>
<sequence>MDVLRLQSFLITLTAYFFAVDAGFVQTPKENITAAHALRKHLFKNYDRVVVPATSKKLVQIKMITIFNSVELSYDTSQMTFHTWMNVEWNDDRLTWNPDDYDQIGNIMVEPHEIWYPDFRAYNNLGVDVERGNTHAMINSTGHVLWVPPIRYRVHCKMDMARWPYDVHTGYLKVGSWVYNSKVINMTGTAPLHEIMAVSPYPEWQILRISSEKFTRIYPCCPDDPYEHVEYNVTIGREIREHGTATFALIILPVLSTALLNLLVFCIPPDDKSKLITSLFNGLIVVSILLVIYSKIPLILSSVPFIVLYYAYSLGLTVLAAVISVALNNLTTTPKPLPKPINVFVQSRFVEMLQMEIKGSTHDDQTDSKTVEFNRRRIFANVIDKICFALFSCIYIFLIFRFIF</sequence>
<feature type="domain" description="Neurotransmitter-gated ion-channel ligand-binding" evidence="7">
    <location>
        <begin position="37"/>
        <end position="238"/>
    </location>
</feature>
<dbReference type="InterPro" id="IPR006201">
    <property type="entry name" value="Neur_channel"/>
</dbReference>
<evidence type="ECO:0000256" key="5">
    <source>
        <dbReference type="SAM" id="Phobius"/>
    </source>
</evidence>
<gene>
    <name evidence="9" type="primary">LOC112684683</name>
</gene>
<feature type="transmembrane region" description="Helical" evidence="5">
    <location>
        <begin position="279"/>
        <end position="300"/>
    </location>
</feature>
<feature type="signal peptide" evidence="6">
    <location>
        <begin position="1"/>
        <end position="22"/>
    </location>
</feature>
<dbReference type="FunFam" id="2.70.170.10:FF:000028">
    <property type="entry name" value="AcetylCholine Receptor"/>
    <property type="match status" value="1"/>
</dbReference>
<evidence type="ECO:0000256" key="2">
    <source>
        <dbReference type="ARBA" id="ARBA00022692"/>
    </source>
</evidence>
<keyword evidence="8" id="KW-1185">Reference proteome</keyword>
<evidence type="ECO:0000256" key="6">
    <source>
        <dbReference type="SAM" id="SignalP"/>
    </source>
</evidence>
<evidence type="ECO:0000256" key="4">
    <source>
        <dbReference type="ARBA" id="ARBA00023136"/>
    </source>
</evidence>
<dbReference type="GeneID" id="112684683"/>
<name>A0A8B8FME0_9HEMI</name>
<keyword evidence="2 5" id="KW-0812">Transmembrane</keyword>
<feature type="transmembrane region" description="Helical" evidence="5">
    <location>
        <begin position="382"/>
        <end position="403"/>
    </location>
</feature>
<evidence type="ECO:0000256" key="3">
    <source>
        <dbReference type="ARBA" id="ARBA00022989"/>
    </source>
</evidence>
<dbReference type="InterPro" id="IPR036719">
    <property type="entry name" value="Neuro-gated_channel_TM_sf"/>
</dbReference>
<keyword evidence="6" id="KW-0732">Signal</keyword>
<evidence type="ECO:0000313" key="8">
    <source>
        <dbReference type="Proteomes" id="UP000694846"/>
    </source>
</evidence>
<dbReference type="InterPro" id="IPR038050">
    <property type="entry name" value="Neuro_actylchol_rec"/>
</dbReference>
<protein>
    <submittedName>
        <fullName evidence="9">Acetylcholine receptor subunit alpha-like 1</fullName>
    </submittedName>
</protein>
<evidence type="ECO:0000259" key="7">
    <source>
        <dbReference type="Pfam" id="PF02931"/>
    </source>
</evidence>
<dbReference type="InterPro" id="IPR036734">
    <property type="entry name" value="Neur_chan_lig-bd_sf"/>
</dbReference>
<accession>A0A8B8FME0</accession>
<dbReference type="SUPFAM" id="SSF63712">
    <property type="entry name" value="Nicotinic receptor ligand binding domain-like"/>
    <property type="match status" value="1"/>
</dbReference>
<dbReference type="GO" id="GO:0004888">
    <property type="term" value="F:transmembrane signaling receptor activity"/>
    <property type="evidence" value="ECO:0007669"/>
    <property type="project" value="InterPro"/>
</dbReference>
<keyword evidence="4 5" id="KW-0472">Membrane</keyword>
<feature type="transmembrane region" description="Helical" evidence="5">
    <location>
        <begin position="247"/>
        <end position="267"/>
    </location>
</feature>
<dbReference type="PANTHER" id="PTHR18945">
    <property type="entry name" value="NEUROTRANSMITTER GATED ION CHANNEL"/>
    <property type="match status" value="1"/>
</dbReference>
<dbReference type="Gene3D" id="1.20.58.390">
    <property type="entry name" value="Neurotransmitter-gated ion-channel transmembrane domain"/>
    <property type="match status" value="1"/>
</dbReference>